<feature type="signal peptide" evidence="6">
    <location>
        <begin position="1"/>
        <end position="17"/>
    </location>
</feature>
<feature type="domain" description="LamG-like jellyroll fold" evidence="9">
    <location>
        <begin position="88"/>
        <end position="216"/>
    </location>
</feature>
<dbReference type="InterPro" id="IPR024079">
    <property type="entry name" value="MetalloPept_cat_dom_sf"/>
</dbReference>
<dbReference type="PANTHER" id="PTHR46130">
    <property type="entry name" value="LAMGL DOMAIN-CONTAINING PROTEIN"/>
    <property type="match status" value="1"/>
</dbReference>
<evidence type="ECO:0000259" key="9">
    <source>
        <dbReference type="SMART" id="SM00560"/>
    </source>
</evidence>
<protein>
    <recommendedName>
        <fullName evidence="12">Pappalysin-1</fullName>
    </recommendedName>
</protein>
<evidence type="ECO:0000256" key="4">
    <source>
        <dbReference type="ARBA" id="ARBA00023157"/>
    </source>
</evidence>
<dbReference type="Gene3D" id="3.40.390.10">
    <property type="entry name" value="Collagenase (Catalytic Domain)"/>
    <property type="match status" value="1"/>
</dbReference>
<dbReference type="SMART" id="SM00560">
    <property type="entry name" value="LamGL"/>
    <property type="match status" value="1"/>
</dbReference>
<dbReference type="AlphaFoldDB" id="A0AAD9KTH6"/>
<sequence length="1193" mass="132328">MLVCLATLSLFLAGASCYTLTSLHKRCIIERIRAVDADTQREEHTLASCMSAAGRSRRSLRDDNDVLRRYPRQASVKNVGKGMIWGGWGFSDKCRSGTNGWSIDLRASGVGDRRDARICFALHTDYSRQQSAISAVLRYRPNHWAHVAATYDGRRMTLYVDGALVAVGNDQKGALFVASALRCKELYLARRSAADGALYRGAVDELRLWNTVRTHRDIVRHMYDVGAVIDETDTDESPILRDSFDEQRAWQTAARKAPRHVDADIENEAGAMYLVAPPCGETVCDDPDVVRSYARRWQLRRPKTVKYRVVNVMHSDGSGPTVTEEQIRRQHAALRLAFKPYNISWQLDVAEVHNTSLRMRTILFGCNPAKVGNGRCNPECSHERTGQDGGDCDLVRLSCNESDIGNGHCDAQAYMSADEYKLVLAFSGHQYLNIFFGQWTIPGLIGVATFPWENEAHGMYGGILVKPDSFGRPDKTDSLVHEIGHALGLWHVHHGVSEMACDDPCLETTPSLQLGDLCADTNPTIENGRCSDPGRGAPWPCGIARHVDTPYNNYMSYSDDACTDHFSDQQVARMHCYLDLVYQRLQKEKRPSPVPFAPKVLHVLLSSRSYTCCYPPGPPDAEPCVSSPKAWMPDEACDQCYIELGFTYPVVPKRVSIWVVWNAISAIKDVELLFKDGGSLSLGRIPVYCDMPFTAELKLVSVVNKVRVHVTSPYVSIDAVSLQSAPDSFRCRSCRPLSYTVQRQPPFSGDPVGRTGQDVLVQGTAATRQQGEPSVCYRHDGDGLCEDFERRSSVRDCGFYTPGGYSDQWAVAAIANPAFQLDDCPADVVTGPPPVAQECNEDFDGVEAWYPCGYWNDDDSYWLLVTFQRPVIATTVIIYLASDGISGVDPEPKTLSVSLVDIHNVSHSITPSKVAVNCRNKFRSYHIAITAVALRTSDSFEALEANNCGRDSLYNPHTGRCVPYQCHRPVCRLFMINYELATSADRVRCVNGSWEGDARCVPIDCGEAYVPHARVDCPDGTTYGKSCKMECRSPARKHGSGHMIQCQADGAWSLPGAFCQVVCPRAPRVKNATLVGRQCRLGRLDVATRRLFRQTCTDDGTWSGPRCERIECVAPPVVYEGLYSCTDGYYSGSRCTLKCPQPNGVSCKCLLWPPEILCLDFKDDLKCLGSVIVSLFLCYHFVSVKGARTDSHV</sequence>
<dbReference type="GO" id="GO:0005615">
    <property type="term" value="C:extracellular space"/>
    <property type="evidence" value="ECO:0007669"/>
    <property type="project" value="TreeGrafter"/>
</dbReference>
<comment type="similarity">
    <text evidence="1">Belongs to the peptidase M43B family.</text>
</comment>
<dbReference type="InterPro" id="IPR013320">
    <property type="entry name" value="ConA-like_dom_sf"/>
</dbReference>
<feature type="domain" description="LNR" evidence="7">
    <location>
        <begin position="351"/>
        <end position="393"/>
    </location>
</feature>
<dbReference type="InterPro" id="IPR043543">
    <property type="entry name" value="PAPPA/PAPPA2"/>
</dbReference>
<keyword evidence="11" id="KW-1185">Reference proteome</keyword>
<gene>
    <name evidence="10" type="ORF">NP493_614g01052</name>
</gene>
<evidence type="ECO:0008006" key="12">
    <source>
        <dbReference type="Google" id="ProtNLM"/>
    </source>
</evidence>
<feature type="domain" description="Sushi" evidence="8">
    <location>
        <begin position="1112"/>
        <end position="1158"/>
    </location>
</feature>
<comment type="caution">
    <text evidence="10">The sequence shown here is derived from an EMBL/GenBank/DDBJ whole genome shotgun (WGS) entry which is preliminary data.</text>
</comment>
<reference evidence="10" key="1">
    <citation type="journal article" date="2023" name="Mol. Biol. Evol.">
        <title>Third-Generation Sequencing Reveals the Adaptive Role of the Epigenome in Three Deep-Sea Polychaetes.</title>
        <authorList>
            <person name="Perez M."/>
            <person name="Aroh O."/>
            <person name="Sun Y."/>
            <person name="Lan Y."/>
            <person name="Juniper S.K."/>
            <person name="Young C.R."/>
            <person name="Angers B."/>
            <person name="Qian P.Y."/>
        </authorList>
    </citation>
    <scope>NUCLEOTIDE SEQUENCE</scope>
    <source>
        <strain evidence="10">R07B-5</strain>
    </source>
</reference>
<dbReference type="Pfam" id="PF05572">
    <property type="entry name" value="Peptidase_M43"/>
    <property type="match status" value="1"/>
</dbReference>
<organism evidence="10 11">
    <name type="scientific">Ridgeia piscesae</name>
    <name type="common">Tubeworm</name>
    <dbReference type="NCBI Taxonomy" id="27915"/>
    <lineage>
        <taxon>Eukaryota</taxon>
        <taxon>Metazoa</taxon>
        <taxon>Spiralia</taxon>
        <taxon>Lophotrochozoa</taxon>
        <taxon>Annelida</taxon>
        <taxon>Polychaeta</taxon>
        <taxon>Sedentaria</taxon>
        <taxon>Canalipalpata</taxon>
        <taxon>Sabellida</taxon>
        <taxon>Siboglinidae</taxon>
        <taxon>Ridgeia</taxon>
    </lineage>
</organism>
<feature type="chain" id="PRO_5042003257" description="Pappalysin-1" evidence="6">
    <location>
        <begin position="18"/>
        <end position="1193"/>
    </location>
</feature>
<dbReference type="CDD" id="cd00033">
    <property type="entry name" value="CCP"/>
    <property type="match status" value="1"/>
</dbReference>
<dbReference type="EMBL" id="JAODUO010000614">
    <property type="protein sequence ID" value="KAK2177196.1"/>
    <property type="molecule type" value="Genomic_DNA"/>
</dbReference>
<evidence type="ECO:0000256" key="5">
    <source>
        <dbReference type="ARBA" id="ARBA00023180"/>
    </source>
</evidence>
<evidence type="ECO:0000256" key="3">
    <source>
        <dbReference type="ARBA" id="ARBA00022737"/>
    </source>
</evidence>
<evidence type="ECO:0000259" key="8">
    <source>
        <dbReference type="SMART" id="SM00032"/>
    </source>
</evidence>
<dbReference type="Gene3D" id="2.10.70.10">
    <property type="entry name" value="Complement Module, domain 1"/>
    <property type="match status" value="1"/>
</dbReference>
<dbReference type="SMART" id="SM00004">
    <property type="entry name" value="NL"/>
    <property type="match status" value="1"/>
</dbReference>
<dbReference type="InterPro" id="IPR000800">
    <property type="entry name" value="Notch_dom"/>
</dbReference>
<accession>A0AAD9KTH6</accession>
<proteinExistence type="inferred from homology"/>
<dbReference type="InterPro" id="IPR058897">
    <property type="entry name" value="PAPPA_SD_C"/>
</dbReference>
<keyword evidence="3" id="KW-0677">Repeat</keyword>
<keyword evidence="2 6" id="KW-0732">Signal</keyword>
<dbReference type="SUPFAM" id="SSF57535">
    <property type="entry name" value="Complement control module/SCR domain"/>
    <property type="match status" value="1"/>
</dbReference>
<dbReference type="GO" id="GO:0006508">
    <property type="term" value="P:proteolysis"/>
    <property type="evidence" value="ECO:0007669"/>
    <property type="project" value="TreeGrafter"/>
</dbReference>
<dbReference type="Pfam" id="PF25900">
    <property type="entry name" value="PAPPA"/>
    <property type="match status" value="1"/>
</dbReference>
<name>A0AAD9KTH6_RIDPI</name>
<keyword evidence="4" id="KW-1015">Disulfide bond</keyword>
<dbReference type="GO" id="GO:0007166">
    <property type="term" value="P:cell surface receptor signaling pathway"/>
    <property type="evidence" value="ECO:0007669"/>
    <property type="project" value="TreeGrafter"/>
</dbReference>
<dbReference type="InterPro" id="IPR000436">
    <property type="entry name" value="Sushi_SCR_CCP_dom"/>
</dbReference>
<feature type="domain" description="Sushi" evidence="8">
    <location>
        <begin position="1005"/>
        <end position="1059"/>
    </location>
</feature>
<evidence type="ECO:0000256" key="1">
    <source>
        <dbReference type="ARBA" id="ARBA00008721"/>
    </source>
</evidence>
<dbReference type="Pfam" id="PF13385">
    <property type="entry name" value="Laminin_G_3"/>
    <property type="match status" value="1"/>
</dbReference>
<feature type="domain" description="Sushi" evidence="8">
    <location>
        <begin position="1063"/>
        <end position="1107"/>
    </location>
</feature>
<dbReference type="InterPro" id="IPR035976">
    <property type="entry name" value="Sushi/SCR/CCP_sf"/>
</dbReference>
<dbReference type="SUPFAM" id="SSF49899">
    <property type="entry name" value="Concanavalin A-like lectins/glucanases"/>
    <property type="match status" value="1"/>
</dbReference>
<evidence type="ECO:0000313" key="11">
    <source>
        <dbReference type="Proteomes" id="UP001209878"/>
    </source>
</evidence>
<dbReference type="InterPro" id="IPR006558">
    <property type="entry name" value="LamG-like"/>
</dbReference>
<evidence type="ECO:0000256" key="2">
    <source>
        <dbReference type="ARBA" id="ARBA00022729"/>
    </source>
</evidence>
<keyword evidence="5" id="KW-0325">Glycoprotein</keyword>
<dbReference type="InterPro" id="IPR008754">
    <property type="entry name" value="Peptidase_M43"/>
</dbReference>
<evidence type="ECO:0000256" key="6">
    <source>
        <dbReference type="SAM" id="SignalP"/>
    </source>
</evidence>
<dbReference type="Proteomes" id="UP001209878">
    <property type="component" value="Unassembled WGS sequence"/>
</dbReference>
<dbReference type="PANTHER" id="PTHR46130:SF3">
    <property type="entry name" value="CHROMOSOME UNDETERMINED SCAFFOLD_33, WHOLE GENOME SHOTGUN SEQUENCE"/>
    <property type="match status" value="1"/>
</dbReference>
<evidence type="ECO:0000313" key="10">
    <source>
        <dbReference type="EMBL" id="KAK2177196.1"/>
    </source>
</evidence>
<evidence type="ECO:0000259" key="7">
    <source>
        <dbReference type="SMART" id="SM00004"/>
    </source>
</evidence>
<dbReference type="GO" id="GO:0004222">
    <property type="term" value="F:metalloendopeptidase activity"/>
    <property type="evidence" value="ECO:0007669"/>
    <property type="project" value="TreeGrafter"/>
</dbReference>
<dbReference type="SMART" id="SM00032">
    <property type="entry name" value="CCP"/>
    <property type="match status" value="3"/>
</dbReference>
<dbReference type="SUPFAM" id="SSF55486">
    <property type="entry name" value="Metalloproteases ('zincins'), catalytic domain"/>
    <property type="match status" value="1"/>
</dbReference>
<dbReference type="Gene3D" id="2.60.120.200">
    <property type="match status" value="1"/>
</dbReference>